<evidence type="ECO:0000313" key="4">
    <source>
        <dbReference type="Proteomes" id="UP000000226"/>
    </source>
</evidence>
<sequence>MAMPSGNGGMPEKLQFPVGGGAASGGGEIQYRHQQWFVDERDGFIGWLRSEFAAANAIIDSLCQHLRVVGEPGVYDMVVGAIQQRRCNWTQVLLMQQYFSVSEVVYALQQVAWRRQQRFVDPAKAGSKEFRKFGSGFRQGQHRNEASKEGYNNSRNEAAKEGYNSKVESFGREMNAVVVTGGVEKGTRVIDKNGELNSGGKVGTMDNNSIASPEESKDTITNDQLDGILNGSGNFQGSLSSSECEAVGENEECTSNSKGNDSHSVQNQHQSQNASTIGKTFIGNEMFEGKMVNVVDGLKLYEDLIDSAEVSKLVSLVNDMRVAGKRGQFQGSQTFVVSKRPIKGRGREMIQLGVPIADAPPDVDNVTGLSKDKKVESIPSLFEDIIERLAASQVMTVKPDACIVDFFNEGDHSQPNSCPPWFGRPVYMLFLTECDITFGRTIVSDHPGDYRGAVKLSLVPGSLLVMQGKSTDLAKHALPSIHKQRILVTFTKSQPKTSLPNDSQRLSPAVTSHWAPPQGRTPNHMRHQLGPKHYPTIPATGVLPAPSIRAPPNGMQTLFVPTPVAPPISFASPVPIPLGSTGWASAPQRHPPPRMPVPGTGVFLPPPGSGTTSSQHLPGVVSEVNLSGETTSTGKESLKSNHNTINSSPKGKVDGNVVGRQECNGNADRSEGEEDVVGKEDESNDTTDANL</sequence>
<feature type="compositionally biased region" description="Polar residues" evidence="2">
    <location>
        <begin position="493"/>
        <end position="510"/>
    </location>
</feature>
<accession>V7C4U7</accession>
<keyword evidence="4" id="KW-1185">Reference proteome</keyword>
<dbReference type="GO" id="GO:0003729">
    <property type="term" value="F:mRNA binding"/>
    <property type="evidence" value="ECO:0007669"/>
    <property type="project" value="InterPro"/>
</dbReference>
<dbReference type="SUPFAM" id="SSF51197">
    <property type="entry name" value="Clavaminate synthase-like"/>
    <property type="match status" value="1"/>
</dbReference>
<feature type="region of interest" description="Disordered" evidence="2">
    <location>
        <begin position="191"/>
        <end position="217"/>
    </location>
</feature>
<proteinExistence type="inferred from homology"/>
<dbReference type="STRING" id="3885.V7C4U7"/>
<dbReference type="SMR" id="V7C4U7"/>
<feature type="region of interest" description="Disordered" evidence="2">
    <location>
        <begin position="248"/>
        <end position="273"/>
    </location>
</feature>
<protein>
    <recommendedName>
        <fullName evidence="5">Fe2OG dioxygenase domain-containing protein</fullName>
    </recommendedName>
</protein>
<comment type="similarity">
    <text evidence="1">Belongs to the alkB family.</text>
</comment>
<gene>
    <name evidence="3" type="ORF">PHAVU_003G014200g</name>
</gene>
<name>V7C4U7_PHAVU</name>
<feature type="region of interest" description="Disordered" evidence="2">
    <location>
        <begin position="493"/>
        <end position="522"/>
    </location>
</feature>
<feature type="region of interest" description="Disordered" evidence="2">
    <location>
        <begin position="629"/>
        <end position="691"/>
    </location>
</feature>
<dbReference type="OrthoDB" id="1916097at2759"/>
<dbReference type="Gene3D" id="2.60.120.590">
    <property type="entry name" value="Alpha-ketoglutarate-dependent dioxygenase AlkB-like"/>
    <property type="match status" value="1"/>
</dbReference>
<feature type="compositionally biased region" description="Low complexity" evidence="2">
    <location>
        <begin position="262"/>
        <end position="273"/>
    </location>
</feature>
<dbReference type="EMBL" id="CM002290">
    <property type="protein sequence ID" value="ESW25182.1"/>
    <property type="molecule type" value="Genomic_DNA"/>
</dbReference>
<dbReference type="InterPro" id="IPR037151">
    <property type="entry name" value="AlkB-like_sf"/>
</dbReference>
<dbReference type="OMA" id="HMRHQLG"/>
<dbReference type="Proteomes" id="UP000000226">
    <property type="component" value="Chromosome 3"/>
</dbReference>
<dbReference type="GO" id="GO:0006402">
    <property type="term" value="P:mRNA catabolic process"/>
    <property type="evidence" value="ECO:0007669"/>
    <property type="project" value="InterPro"/>
</dbReference>
<dbReference type="GO" id="GO:0032451">
    <property type="term" value="F:demethylase activity"/>
    <property type="evidence" value="ECO:0007669"/>
    <property type="project" value="InterPro"/>
</dbReference>
<feature type="compositionally biased region" description="Polar residues" evidence="2">
    <location>
        <begin position="629"/>
        <end position="649"/>
    </location>
</feature>
<feature type="region of interest" description="Disordered" evidence="2">
    <location>
        <begin position="132"/>
        <end position="158"/>
    </location>
</feature>
<evidence type="ECO:0008006" key="5">
    <source>
        <dbReference type="Google" id="ProtNLM"/>
    </source>
</evidence>
<evidence type="ECO:0000256" key="2">
    <source>
        <dbReference type="SAM" id="MobiDB-lite"/>
    </source>
</evidence>
<dbReference type="Gramene" id="ESW25182">
    <property type="protein sequence ID" value="ESW25182"/>
    <property type="gene ID" value="PHAVU_003G014200g"/>
</dbReference>
<organism evidence="3 4">
    <name type="scientific">Phaseolus vulgaris</name>
    <name type="common">Kidney bean</name>
    <name type="synonym">French bean</name>
    <dbReference type="NCBI Taxonomy" id="3885"/>
    <lineage>
        <taxon>Eukaryota</taxon>
        <taxon>Viridiplantae</taxon>
        <taxon>Streptophyta</taxon>
        <taxon>Embryophyta</taxon>
        <taxon>Tracheophyta</taxon>
        <taxon>Spermatophyta</taxon>
        <taxon>Magnoliopsida</taxon>
        <taxon>eudicotyledons</taxon>
        <taxon>Gunneridae</taxon>
        <taxon>Pentapetalae</taxon>
        <taxon>rosids</taxon>
        <taxon>fabids</taxon>
        <taxon>Fabales</taxon>
        <taxon>Fabaceae</taxon>
        <taxon>Papilionoideae</taxon>
        <taxon>50 kb inversion clade</taxon>
        <taxon>NPAAA clade</taxon>
        <taxon>indigoferoid/millettioid clade</taxon>
        <taxon>Phaseoleae</taxon>
        <taxon>Phaseolus</taxon>
    </lineage>
</organism>
<dbReference type="PANTHER" id="PTHR31447:SF0">
    <property type="entry name" value="HYDROXYPROLINE-RICH GLYCOPROTEIN FAMILY PROTEIN"/>
    <property type="match status" value="1"/>
</dbReference>
<dbReference type="InterPro" id="IPR044842">
    <property type="entry name" value="ALKBH9B/ALKBH10B-like"/>
</dbReference>
<dbReference type="AlphaFoldDB" id="V7C4U7"/>
<reference evidence="4" key="1">
    <citation type="journal article" date="2014" name="Nat. Genet.">
        <title>A reference genome for common bean and genome-wide analysis of dual domestications.</title>
        <authorList>
            <person name="Schmutz J."/>
            <person name="McClean P.E."/>
            <person name="Mamidi S."/>
            <person name="Wu G.A."/>
            <person name="Cannon S.B."/>
            <person name="Grimwood J."/>
            <person name="Jenkins J."/>
            <person name="Shu S."/>
            <person name="Song Q."/>
            <person name="Chavarro C."/>
            <person name="Torres-Torres M."/>
            <person name="Geffroy V."/>
            <person name="Moghaddam S.M."/>
            <person name="Gao D."/>
            <person name="Abernathy B."/>
            <person name="Barry K."/>
            <person name="Blair M."/>
            <person name="Brick M.A."/>
            <person name="Chovatia M."/>
            <person name="Gepts P."/>
            <person name="Goodstein D.M."/>
            <person name="Gonzales M."/>
            <person name="Hellsten U."/>
            <person name="Hyten D.L."/>
            <person name="Jia G."/>
            <person name="Kelly J.D."/>
            <person name="Kudrna D."/>
            <person name="Lee R."/>
            <person name="Richard M.M."/>
            <person name="Miklas P.N."/>
            <person name="Osorno J.M."/>
            <person name="Rodrigues J."/>
            <person name="Thareau V."/>
            <person name="Urrea C.A."/>
            <person name="Wang M."/>
            <person name="Yu Y."/>
            <person name="Zhang M."/>
            <person name="Wing R.A."/>
            <person name="Cregan P.B."/>
            <person name="Rokhsar D.S."/>
            <person name="Jackson S.A."/>
        </authorList>
    </citation>
    <scope>NUCLEOTIDE SEQUENCE [LARGE SCALE GENOMIC DNA]</scope>
    <source>
        <strain evidence="4">cv. G19833</strain>
    </source>
</reference>
<dbReference type="eggNOG" id="KOG4176">
    <property type="taxonomic scope" value="Eukaryota"/>
</dbReference>
<evidence type="ECO:0000313" key="3">
    <source>
        <dbReference type="EMBL" id="ESW25182.1"/>
    </source>
</evidence>
<evidence type="ECO:0000256" key="1">
    <source>
        <dbReference type="ARBA" id="ARBA00007879"/>
    </source>
</evidence>
<dbReference type="PANTHER" id="PTHR31447">
    <property type="entry name" value="HYDROXYPROLINE-RICH GLYCOPROTEIN FAMILY PROTEIN-RELATED"/>
    <property type="match status" value="1"/>
</dbReference>